<feature type="compositionally biased region" description="Polar residues" evidence="6">
    <location>
        <begin position="1"/>
        <end position="19"/>
    </location>
</feature>
<evidence type="ECO:0000313" key="10">
    <source>
        <dbReference type="Proteomes" id="UP000677228"/>
    </source>
</evidence>
<evidence type="ECO:0000259" key="7">
    <source>
        <dbReference type="Pfam" id="PF00010"/>
    </source>
</evidence>
<dbReference type="InterPro" id="IPR011598">
    <property type="entry name" value="bHLH_dom"/>
</dbReference>
<feature type="domain" description="BHLH" evidence="7">
    <location>
        <begin position="26"/>
        <end position="65"/>
    </location>
</feature>
<feature type="non-terminal residue" evidence="8">
    <location>
        <position position="117"/>
    </location>
</feature>
<evidence type="ECO:0000256" key="4">
    <source>
        <dbReference type="ARBA" id="ARBA00023163"/>
    </source>
</evidence>
<name>A0A8S2FWN9_9BILA</name>
<dbReference type="Proteomes" id="UP000677228">
    <property type="component" value="Unassembled WGS sequence"/>
</dbReference>
<gene>
    <name evidence="8" type="ORF">OVA965_LOCUS40797</name>
    <name evidence="9" type="ORF">TMI583_LOCUS42302</name>
</gene>
<dbReference type="GO" id="GO:0005737">
    <property type="term" value="C:cytoplasm"/>
    <property type="evidence" value="ECO:0007669"/>
    <property type="project" value="InterPro"/>
</dbReference>
<reference evidence="8" key="1">
    <citation type="submission" date="2021-02" db="EMBL/GenBank/DDBJ databases">
        <authorList>
            <person name="Nowell W R."/>
        </authorList>
    </citation>
    <scope>NUCLEOTIDE SEQUENCE</scope>
</reference>
<dbReference type="EMBL" id="CAJNOK010045193">
    <property type="protein sequence ID" value="CAF1577889.1"/>
    <property type="molecule type" value="Genomic_DNA"/>
</dbReference>
<evidence type="ECO:0000313" key="9">
    <source>
        <dbReference type="EMBL" id="CAF4376111.1"/>
    </source>
</evidence>
<sequence length="117" mass="13504">MSTSPLLNHQQMHSQTTTDKMVEDKQELKEYFDKLANLVPTIPKNESLSELQFIQYVMEYIVELQQLLNDTNTSSSVWSKTLNKLATTMKTSFPNISTSSTFNTFISSEYENNRLLL</sequence>
<dbReference type="EMBL" id="CAJOBA010068189">
    <property type="protein sequence ID" value="CAF4376111.1"/>
    <property type="molecule type" value="Genomic_DNA"/>
</dbReference>
<evidence type="ECO:0000256" key="3">
    <source>
        <dbReference type="ARBA" id="ARBA00023015"/>
    </source>
</evidence>
<dbReference type="GO" id="GO:0032922">
    <property type="term" value="P:circadian regulation of gene expression"/>
    <property type="evidence" value="ECO:0007669"/>
    <property type="project" value="TreeGrafter"/>
</dbReference>
<evidence type="ECO:0000313" key="8">
    <source>
        <dbReference type="EMBL" id="CAF1577889.1"/>
    </source>
</evidence>
<dbReference type="SUPFAM" id="SSF47459">
    <property type="entry name" value="HLH, helix-loop-helix DNA-binding domain"/>
    <property type="match status" value="1"/>
</dbReference>
<organism evidence="8 10">
    <name type="scientific">Didymodactylos carnosus</name>
    <dbReference type="NCBI Taxonomy" id="1234261"/>
    <lineage>
        <taxon>Eukaryota</taxon>
        <taxon>Metazoa</taxon>
        <taxon>Spiralia</taxon>
        <taxon>Gnathifera</taxon>
        <taxon>Rotifera</taxon>
        <taxon>Eurotatoria</taxon>
        <taxon>Bdelloidea</taxon>
        <taxon>Philodinida</taxon>
        <taxon>Philodinidae</taxon>
        <taxon>Didymodactylos</taxon>
    </lineage>
</organism>
<dbReference type="Gene3D" id="4.10.280.10">
    <property type="entry name" value="Helix-loop-helix DNA-binding domain"/>
    <property type="match status" value="1"/>
</dbReference>
<comment type="subcellular location">
    <subcellularLocation>
        <location evidence="1">Nucleus</location>
    </subcellularLocation>
</comment>
<keyword evidence="4" id="KW-0804">Transcription</keyword>
<feature type="region of interest" description="Disordered" evidence="6">
    <location>
        <begin position="1"/>
        <end position="20"/>
    </location>
</feature>
<keyword evidence="2" id="KW-0678">Repressor</keyword>
<keyword evidence="3" id="KW-0805">Transcription regulation</keyword>
<dbReference type="Pfam" id="PF00010">
    <property type="entry name" value="HLH"/>
    <property type="match status" value="1"/>
</dbReference>
<evidence type="ECO:0000256" key="6">
    <source>
        <dbReference type="SAM" id="MobiDB-lite"/>
    </source>
</evidence>
<dbReference type="GO" id="GO:0030154">
    <property type="term" value="P:cell differentiation"/>
    <property type="evidence" value="ECO:0007669"/>
    <property type="project" value="TreeGrafter"/>
</dbReference>
<dbReference type="GO" id="GO:0005634">
    <property type="term" value="C:nucleus"/>
    <property type="evidence" value="ECO:0007669"/>
    <property type="project" value="UniProtKB-SubCell"/>
</dbReference>
<dbReference type="GO" id="GO:0000122">
    <property type="term" value="P:negative regulation of transcription by RNA polymerase II"/>
    <property type="evidence" value="ECO:0007669"/>
    <property type="project" value="InterPro"/>
</dbReference>
<proteinExistence type="predicted"/>
<evidence type="ECO:0000256" key="2">
    <source>
        <dbReference type="ARBA" id="ARBA00022491"/>
    </source>
</evidence>
<accession>A0A8S2FWN9</accession>
<evidence type="ECO:0000256" key="5">
    <source>
        <dbReference type="ARBA" id="ARBA00023242"/>
    </source>
</evidence>
<evidence type="ECO:0000256" key="1">
    <source>
        <dbReference type="ARBA" id="ARBA00004123"/>
    </source>
</evidence>
<dbReference type="PANTHER" id="PTHR11723:SF17">
    <property type="entry name" value="PROTEIN EXTRA-MACROCHAETAE"/>
    <property type="match status" value="1"/>
</dbReference>
<dbReference type="InterPro" id="IPR026052">
    <property type="entry name" value="DNA-bd_prot-inh"/>
</dbReference>
<protein>
    <recommendedName>
        <fullName evidence="7">BHLH domain-containing protein</fullName>
    </recommendedName>
</protein>
<dbReference type="AlphaFoldDB" id="A0A8S2FWN9"/>
<keyword evidence="5" id="KW-0539">Nucleus</keyword>
<dbReference type="InterPro" id="IPR036638">
    <property type="entry name" value="HLH_DNA-bd_sf"/>
</dbReference>
<comment type="caution">
    <text evidence="8">The sequence shown here is derived from an EMBL/GenBank/DDBJ whole genome shotgun (WGS) entry which is preliminary data.</text>
</comment>
<dbReference type="PANTHER" id="PTHR11723">
    <property type="entry name" value="DNA-BINDING PROTEIN INHIBITOR"/>
    <property type="match status" value="1"/>
</dbReference>
<dbReference type="GO" id="GO:0046983">
    <property type="term" value="F:protein dimerization activity"/>
    <property type="evidence" value="ECO:0007669"/>
    <property type="project" value="InterPro"/>
</dbReference>
<dbReference type="Proteomes" id="UP000682733">
    <property type="component" value="Unassembled WGS sequence"/>
</dbReference>